<comment type="caution">
    <text evidence="5">The sequence shown here is derived from an EMBL/GenBank/DDBJ whole genome shotgun (WGS) entry which is preliminary data.</text>
</comment>
<dbReference type="GO" id="GO:0003684">
    <property type="term" value="F:damaged DNA binding"/>
    <property type="evidence" value="ECO:0007669"/>
    <property type="project" value="InterPro"/>
</dbReference>
<keyword evidence="2" id="KW-0378">Hydrolase</keyword>
<feature type="domain" description="8-oxoguanine DNA glycosylase N-terminal" evidence="4">
    <location>
        <begin position="9"/>
        <end position="86"/>
    </location>
</feature>
<keyword evidence="3" id="KW-0234">DNA repair</keyword>
<protein>
    <recommendedName>
        <fullName evidence="4">8-oxoguanine DNA glycosylase N-terminal domain-containing protein</fullName>
    </recommendedName>
</protein>
<dbReference type="Proteomes" id="UP000886400">
    <property type="component" value="Unassembled WGS sequence"/>
</dbReference>
<evidence type="ECO:0000259" key="4">
    <source>
        <dbReference type="Pfam" id="PF07934"/>
    </source>
</evidence>
<dbReference type="Pfam" id="PF07934">
    <property type="entry name" value="OGG_N"/>
    <property type="match status" value="1"/>
</dbReference>
<dbReference type="Gene3D" id="3.30.310.260">
    <property type="match status" value="1"/>
</dbReference>
<reference evidence="5" key="1">
    <citation type="journal article" date="2020" name="mSystems">
        <title>Genome- and Community-Level Interaction Insights into Carbon Utilization and Element Cycling Functions of Hydrothermarchaeota in Hydrothermal Sediment.</title>
        <authorList>
            <person name="Zhou Z."/>
            <person name="Liu Y."/>
            <person name="Xu W."/>
            <person name="Pan J."/>
            <person name="Luo Z.H."/>
            <person name="Li M."/>
        </authorList>
    </citation>
    <scope>NUCLEOTIDE SEQUENCE [LARGE SCALE GENOMIC DNA]</scope>
    <source>
        <strain evidence="5">SpSt-1135</strain>
    </source>
</reference>
<dbReference type="AlphaFoldDB" id="A0A7C6A7H5"/>
<evidence type="ECO:0000256" key="2">
    <source>
        <dbReference type="ARBA" id="ARBA00022801"/>
    </source>
</evidence>
<sequence length="88" mass="10502">MNKIKVPFKFNLEYTLESGQIFRISKINDGYRVFSSVIFDVYFDGNYLYYNNADENYIKRFFSLDVDFDKITNEISKDTHINKALKAF</sequence>
<evidence type="ECO:0000313" key="5">
    <source>
        <dbReference type="EMBL" id="HHS48737.1"/>
    </source>
</evidence>
<evidence type="ECO:0000256" key="3">
    <source>
        <dbReference type="ARBA" id="ARBA00023204"/>
    </source>
</evidence>
<dbReference type="EMBL" id="DRZX01000126">
    <property type="protein sequence ID" value="HHS48737.1"/>
    <property type="molecule type" value="Genomic_DNA"/>
</dbReference>
<gene>
    <name evidence="5" type="ORF">ENM99_02610</name>
</gene>
<keyword evidence="1" id="KW-0227">DNA damage</keyword>
<dbReference type="InterPro" id="IPR012904">
    <property type="entry name" value="OGG_N"/>
</dbReference>
<evidence type="ECO:0000256" key="1">
    <source>
        <dbReference type="ARBA" id="ARBA00022763"/>
    </source>
</evidence>
<dbReference type="GO" id="GO:0006289">
    <property type="term" value="P:nucleotide-excision repair"/>
    <property type="evidence" value="ECO:0007669"/>
    <property type="project" value="InterPro"/>
</dbReference>
<accession>A0A7C6A7H5</accession>
<organism evidence="5">
    <name type="scientific">Desulfurella acetivorans</name>
    <dbReference type="NCBI Taxonomy" id="33002"/>
    <lineage>
        <taxon>Bacteria</taxon>
        <taxon>Pseudomonadati</taxon>
        <taxon>Campylobacterota</taxon>
        <taxon>Desulfurellia</taxon>
        <taxon>Desulfurellales</taxon>
        <taxon>Desulfurellaceae</taxon>
        <taxon>Desulfurella</taxon>
    </lineage>
</organism>
<name>A0A7C6A7H5_DESAE</name>
<dbReference type="SUPFAM" id="SSF55945">
    <property type="entry name" value="TATA-box binding protein-like"/>
    <property type="match status" value="1"/>
</dbReference>
<proteinExistence type="predicted"/>
<dbReference type="GO" id="GO:0008534">
    <property type="term" value="F:oxidized purine nucleobase lesion DNA N-glycosylase activity"/>
    <property type="evidence" value="ECO:0007669"/>
    <property type="project" value="InterPro"/>
</dbReference>